<dbReference type="InterPro" id="IPR016527">
    <property type="entry name" value="ORC4"/>
</dbReference>
<accession>A0A6P6GJS2</accession>
<reference evidence="10" key="1">
    <citation type="submission" date="2025-08" db="UniProtKB">
        <authorList>
            <consortium name="RefSeq"/>
        </authorList>
    </citation>
    <scope>IDENTIFICATION</scope>
    <source>
        <tissue evidence="10">Seedling</tissue>
    </source>
</reference>
<dbReference type="GO" id="GO:0006270">
    <property type="term" value="P:DNA replication initiation"/>
    <property type="evidence" value="ECO:0007669"/>
    <property type="project" value="TreeGrafter"/>
</dbReference>
<dbReference type="InterPro" id="IPR003959">
    <property type="entry name" value="ATPase_AAA_core"/>
</dbReference>
<name>A0A6P6GJS2_ZIZJJ</name>
<dbReference type="PANTHER" id="PTHR12087:SF0">
    <property type="entry name" value="ORIGIN RECOGNITION COMPLEX SUBUNIT 4"/>
    <property type="match status" value="1"/>
</dbReference>
<evidence type="ECO:0000256" key="5">
    <source>
        <dbReference type="ARBA" id="ARBA00023242"/>
    </source>
</evidence>
<comment type="similarity">
    <text evidence="2 6">Belongs to the ORC4 family.</text>
</comment>
<evidence type="ECO:0000256" key="1">
    <source>
        <dbReference type="ARBA" id="ARBA00004123"/>
    </source>
</evidence>
<dbReference type="Pfam" id="PF14629">
    <property type="entry name" value="ORC4_C"/>
    <property type="match status" value="1"/>
</dbReference>
<evidence type="ECO:0000256" key="2">
    <source>
        <dbReference type="ARBA" id="ARBA00005334"/>
    </source>
</evidence>
<evidence type="ECO:0000256" key="6">
    <source>
        <dbReference type="PIRNR" id="PIRNR007858"/>
    </source>
</evidence>
<evidence type="ECO:0000256" key="4">
    <source>
        <dbReference type="ARBA" id="ARBA00023125"/>
    </source>
</evidence>
<dbReference type="Gene3D" id="3.40.50.300">
    <property type="entry name" value="P-loop containing nucleotide triphosphate hydrolases"/>
    <property type="match status" value="1"/>
</dbReference>
<dbReference type="RefSeq" id="XP_024934341.3">
    <property type="nucleotide sequence ID" value="XM_025078573.3"/>
</dbReference>
<dbReference type="Pfam" id="PF00004">
    <property type="entry name" value="AAA"/>
    <property type="match status" value="1"/>
</dbReference>
<comment type="function">
    <text evidence="6">Component of the origin recognition complex (ORC) that binds origins of replication.</text>
</comment>
<dbReference type="GeneID" id="107429407"/>
<protein>
    <recommendedName>
        <fullName evidence="6">Origin of replication complex subunit 4</fullName>
    </recommendedName>
</protein>
<dbReference type="GO" id="GO:0016887">
    <property type="term" value="F:ATP hydrolysis activity"/>
    <property type="evidence" value="ECO:0007669"/>
    <property type="project" value="InterPro"/>
</dbReference>
<keyword evidence="9" id="KW-1185">Reference proteome</keyword>
<evidence type="ECO:0000313" key="10">
    <source>
        <dbReference type="RefSeq" id="XP_024934341.3"/>
    </source>
</evidence>
<dbReference type="AlphaFoldDB" id="A0A6P6GJS2"/>
<dbReference type="InterPro" id="IPR032705">
    <property type="entry name" value="ORC4_C"/>
</dbReference>
<evidence type="ECO:0000256" key="3">
    <source>
        <dbReference type="ARBA" id="ARBA00022705"/>
    </source>
</evidence>
<dbReference type="GO" id="GO:0005664">
    <property type="term" value="C:nuclear origin of replication recognition complex"/>
    <property type="evidence" value="ECO:0007669"/>
    <property type="project" value="TreeGrafter"/>
</dbReference>
<dbReference type="Proteomes" id="UP001652623">
    <property type="component" value="Chromosome 12"/>
</dbReference>
<feature type="domain" description="ATPase AAA-type core" evidence="7">
    <location>
        <begin position="56"/>
        <end position="202"/>
    </location>
</feature>
<feature type="domain" description="Origin recognition complex subunit 4 C-terminal" evidence="8">
    <location>
        <begin position="248"/>
        <end position="376"/>
    </location>
</feature>
<dbReference type="SUPFAM" id="SSF52540">
    <property type="entry name" value="P-loop containing nucleoside triphosphate hydrolases"/>
    <property type="match status" value="1"/>
</dbReference>
<dbReference type="PIRSF" id="PIRSF007858">
    <property type="entry name" value="ORC4"/>
    <property type="match status" value="1"/>
</dbReference>
<evidence type="ECO:0000313" key="9">
    <source>
        <dbReference type="Proteomes" id="UP001652623"/>
    </source>
</evidence>
<keyword evidence="5 6" id="KW-0539">Nucleus</keyword>
<keyword evidence="3 6" id="KW-0235">DNA replication</keyword>
<organism evidence="9 10">
    <name type="scientific">Ziziphus jujuba</name>
    <name type="common">Chinese jujube</name>
    <name type="synonym">Ziziphus sativa</name>
    <dbReference type="NCBI Taxonomy" id="326968"/>
    <lineage>
        <taxon>Eukaryota</taxon>
        <taxon>Viridiplantae</taxon>
        <taxon>Streptophyta</taxon>
        <taxon>Embryophyta</taxon>
        <taxon>Tracheophyta</taxon>
        <taxon>Spermatophyta</taxon>
        <taxon>Magnoliopsida</taxon>
        <taxon>eudicotyledons</taxon>
        <taxon>Gunneridae</taxon>
        <taxon>Pentapetalae</taxon>
        <taxon>rosids</taxon>
        <taxon>fabids</taxon>
        <taxon>Rosales</taxon>
        <taxon>Rhamnaceae</taxon>
        <taxon>Paliureae</taxon>
        <taxon>Ziziphus</taxon>
    </lineage>
</organism>
<sequence length="393" mass="44853">MGRENPAAEEALCLLRSRLCDPNFIFKPLSDSPDSNYSKLKFMISSSITEACNNSVLLLGPRGSGKVAVLELVLRDLLLEYPDMISVIKLSGLLHSEDVCAFKEIARQLCVENQLLFSKMASFDDNSQFMIAMLRECGLAHKTIVFVLDEFDLFAQGKQRLLYSLLDAMQSVTSQAVVIGVSCRLDADQLLEKRVRSRFSHRKLLFLPPSSEDLQRLMEHILSLPIDSSLPQDYAVEFNAKLQTDIRFRAVSNMKLENGFLTLENFEAALSNVQRQPKLESLKDCSIVELYILVCMKRLEVKEQNSYNFNSMMKEYKSIHDSLRTPDYYSRSVCLRAFEHLLQRELISFTDKRGQNQSVEFHPVKLLVSFHELHQGLKSYRSCPAILQKLMAG</sequence>
<keyword evidence="4 6" id="KW-0238">DNA-binding</keyword>
<dbReference type="PANTHER" id="PTHR12087">
    <property type="entry name" value="ORIGIN RECOGNITION COMPLEX SUBUNIT 4"/>
    <property type="match status" value="1"/>
</dbReference>
<dbReference type="InterPro" id="IPR027417">
    <property type="entry name" value="P-loop_NTPase"/>
</dbReference>
<dbReference type="GO" id="GO:0005524">
    <property type="term" value="F:ATP binding"/>
    <property type="evidence" value="ECO:0007669"/>
    <property type="project" value="UniProtKB-KW"/>
</dbReference>
<dbReference type="GO" id="GO:0003688">
    <property type="term" value="F:DNA replication origin binding"/>
    <property type="evidence" value="ECO:0007669"/>
    <property type="project" value="TreeGrafter"/>
</dbReference>
<comment type="subcellular location">
    <subcellularLocation>
        <location evidence="1 6">Nucleus</location>
    </subcellularLocation>
</comment>
<gene>
    <name evidence="10" type="primary">LOC107429407</name>
</gene>
<evidence type="ECO:0000259" key="7">
    <source>
        <dbReference type="Pfam" id="PF00004"/>
    </source>
</evidence>
<dbReference type="KEGG" id="zju:107429407"/>
<evidence type="ECO:0000259" key="8">
    <source>
        <dbReference type="Pfam" id="PF14629"/>
    </source>
</evidence>
<proteinExistence type="inferred from homology"/>